<sequence length="244" mass="27068">LLVWGASGQVELFPEPDALPYERIVSDSSTELERFQVLSALANIAGDDSASTVAPPLIVASAPAFMQKLASYSDFTAASHTIRLGMDVEPFHLLSRWQAIGYRLENMVEVPGTISHRGGIIDIYPPSSNLPARLEFFGNTVESIRLFDPTSQRSLRAVSSIAIAPTTELLTSSLNNKKDSLLNYLPQGALLILDEPLNIKQAVEDLEAKANELRDDKLERGELPHDFSRPYFTWSELEPRMENR</sequence>
<dbReference type="PANTHER" id="PTHR24029">
    <property type="entry name" value="UVRABC SYSTEM PROTEIN B"/>
    <property type="match status" value="1"/>
</dbReference>
<dbReference type="Gene3D" id="3.30.2060.10">
    <property type="entry name" value="Penicillin-binding protein 1b domain"/>
    <property type="match status" value="1"/>
</dbReference>
<evidence type="ECO:0000313" key="4">
    <source>
        <dbReference type="EMBL" id="GAG39949.1"/>
    </source>
</evidence>
<comment type="caution">
    <text evidence="4">The sequence shown here is derived from an EMBL/GenBank/DDBJ whole genome shotgun (WGS) entry which is preliminary data.</text>
</comment>
<dbReference type="PANTHER" id="PTHR24029:SF1">
    <property type="entry name" value="TRANSCRIPTION-REPAIR-COUPLING FACTOR"/>
    <property type="match status" value="1"/>
</dbReference>
<dbReference type="GO" id="GO:0005524">
    <property type="term" value="F:ATP binding"/>
    <property type="evidence" value="ECO:0007669"/>
    <property type="project" value="UniProtKB-KW"/>
</dbReference>
<accession>X0X9W0</accession>
<dbReference type="InterPro" id="IPR041471">
    <property type="entry name" value="UvrB_inter"/>
</dbReference>
<evidence type="ECO:0000256" key="1">
    <source>
        <dbReference type="ARBA" id="ARBA00022741"/>
    </source>
</evidence>
<dbReference type="InterPro" id="IPR004807">
    <property type="entry name" value="UvrB"/>
</dbReference>
<gene>
    <name evidence="4" type="ORF">S01H1_71264</name>
</gene>
<name>X0X9W0_9ZZZZ</name>
<dbReference type="InterPro" id="IPR027417">
    <property type="entry name" value="P-loop_NTPase"/>
</dbReference>
<keyword evidence="2" id="KW-0067">ATP-binding</keyword>
<dbReference type="AlphaFoldDB" id="X0X9W0"/>
<evidence type="ECO:0000256" key="2">
    <source>
        <dbReference type="ARBA" id="ARBA00022840"/>
    </source>
</evidence>
<reference evidence="4" key="1">
    <citation type="journal article" date="2014" name="Front. Microbiol.">
        <title>High frequency of phylogenetically diverse reductive dehalogenase-homologous genes in deep subseafloor sedimentary metagenomes.</title>
        <authorList>
            <person name="Kawai M."/>
            <person name="Futagami T."/>
            <person name="Toyoda A."/>
            <person name="Takaki Y."/>
            <person name="Nishi S."/>
            <person name="Hori S."/>
            <person name="Arai W."/>
            <person name="Tsubouchi T."/>
            <person name="Morono Y."/>
            <person name="Uchiyama I."/>
            <person name="Ito T."/>
            <person name="Fujiyama A."/>
            <person name="Inagaki F."/>
            <person name="Takami H."/>
        </authorList>
    </citation>
    <scope>NUCLEOTIDE SEQUENCE</scope>
    <source>
        <strain evidence="4">Expedition CK06-06</strain>
    </source>
</reference>
<proteinExistence type="predicted"/>
<protein>
    <recommendedName>
        <fullName evidence="3">UvrB interaction domain-containing protein</fullName>
    </recommendedName>
</protein>
<dbReference type="Pfam" id="PF17757">
    <property type="entry name" value="UvrB_inter"/>
    <property type="match status" value="1"/>
</dbReference>
<dbReference type="GO" id="GO:0006289">
    <property type="term" value="P:nucleotide-excision repair"/>
    <property type="evidence" value="ECO:0007669"/>
    <property type="project" value="InterPro"/>
</dbReference>
<evidence type="ECO:0000259" key="3">
    <source>
        <dbReference type="Pfam" id="PF17757"/>
    </source>
</evidence>
<feature type="non-terminal residue" evidence="4">
    <location>
        <position position="1"/>
    </location>
</feature>
<dbReference type="GO" id="GO:0003677">
    <property type="term" value="F:DNA binding"/>
    <property type="evidence" value="ECO:0007669"/>
    <property type="project" value="InterPro"/>
</dbReference>
<organism evidence="4">
    <name type="scientific">marine sediment metagenome</name>
    <dbReference type="NCBI Taxonomy" id="412755"/>
    <lineage>
        <taxon>unclassified sequences</taxon>
        <taxon>metagenomes</taxon>
        <taxon>ecological metagenomes</taxon>
    </lineage>
</organism>
<dbReference type="GO" id="GO:0016887">
    <property type="term" value="F:ATP hydrolysis activity"/>
    <property type="evidence" value="ECO:0007669"/>
    <property type="project" value="InterPro"/>
</dbReference>
<feature type="domain" description="UvrB interaction" evidence="3">
    <location>
        <begin position="82"/>
        <end position="168"/>
    </location>
</feature>
<keyword evidence="1" id="KW-0547">Nucleotide-binding</keyword>
<feature type="non-terminal residue" evidence="4">
    <location>
        <position position="244"/>
    </location>
</feature>
<dbReference type="EMBL" id="BARS01047446">
    <property type="protein sequence ID" value="GAG39949.1"/>
    <property type="molecule type" value="Genomic_DNA"/>
</dbReference>
<dbReference type="SUPFAM" id="SSF52540">
    <property type="entry name" value="P-loop containing nucleoside triphosphate hydrolases"/>
    <property type="match status" value="1"/>
</dbReference>
<dbReference type="GO" id="GO:0009380">
    <property type="term" value="C:excinuclease repair complex"/>
    <property type="evidence" value="ECO:0007669"/>
    <property type="project" value="InterPro"/>
</dbReference>